<feature type="domain" description="M23ase beta-sheet core" evidence="1">
    <location>
        <begin position="72"/>
        <end position="169"/>
    </location>
</feature>
<sequence>MTASICVLKRCIDREKTPNSYSLRVRKTLIGSLVLLLSFPIFTPAHAAPIYQFPVTGCEVNFARAHHDYAASDILAKAGCKFVAPIDGVIDEVSRVDTWSGRVNLGITRGGRSVSLIGVDGVRYYGSHLRSIPSNIVPGLAVKAGQTLGSIGSSGSARGTAPHLHFGISWPTPADIWWVRRGEVLPWKYLNAWKEGKDLSPAKEVNARKLKVGEIPPEPKK</sequence>
<dbReference type="InterPro" id="IPR016047">
    <property type="entry name" value="M23ase_b-sheet_dom"/>
</dbReference>
<reference evidence="2" key="1">
    <citation type="submission" date="2020-05" db="EMBL/GenBank/DDBJ databases">
        <authorList>
            <person name="Chiriac C."/>
            <person name="Salcher M."/>
            <person name="Ghai R."/>
            <person name="Kavagutti S V."/>
        </authorList>
    </citation>
    <scope>NUCLEOTIDE SEQUENCE</scope>
</reference>
<dbReference type="EMBL" id="CAEZTP010000078">
    <property type="protein sequence ID" value="CAB4576994.1"/>
    <property type="molecule type" value="Genomic_DNA"/>
</dbReference>
<dbReference type="AlphaFoldDB" id="A0A6J6EPV0"/>
<dbReference type="CDD" id="cd12797">
    <property type="entry name" value="M23_peptidase"/>
    <property type="match status" value="1"/>
</dbReference>
<proteinExistence type="predicted"/>
<dbReference type="InterPro" id="IPR011055">
    <property type="entry name" value="Dup_hybrid_motif"/>
</dbReference>
<dbReference type="Gene3D" id="2.70.70.10">
    <property type="entry name" value="Glucose Permease (Domain IIA)"/>
    <property type="match status" value="1"/>
</dbReference>
<dbReference type="SUPFAM" id="SSF51261">
    <property type="entry name" value="Duplicated hybrid motif"/>
    <property type="match status" value="1"/>
</dbReference>
<gene>
    <name evidence="2" type="ORF">UFOPK1698_00887</name>
</gene>
<organism evidence="2">
    <name type="scientific">freshwater metagenome</name>
    <dbReference type="NCBI Taxonomy" id="449393"/>
    <lineage>
        <taxon>unclassified sequences</taxon>
        <taxon>metagenomes</taxon>
        <taxon>ecological metagenomes</taxon>
    </lineage>
</organism>
<name>A0A6J6EPV0_9ZZZZ</name>
<dbReference type="Pfam" id="PF01551">
    <property type="entry name" value="Peptidase_M23"/>
    <property type="match status" value="1"/>
</dbReference>
<evidence type="ECO:0000313" key="2">
    <source>
        <dbReference type="EMBL" id="CAB4576994.1"/>
    </source>
</evidence>
<evidence type="ECO:0000259" key="1">
    <source>
        <dbReference type="Pfam" id="PF01551"/>
    </source>
</evidence>
<accession>A0A6J6EPV0</accession>
<protein>
    <submittedName>
        <fullName evidence="2">Unannotated protein</fullName>
    </submittedName>
</protein>